<dbReference type="Pfam" id="PF00005">
    <property type="entry name" value="ABC_tran"/>
    <property type="match status" value="2"/>
</dbReference>
<dbReference type="PROSITE" id="PS50893">
    <property type="entry name" value="ABC_TRANSPORTER_2"/>
    <property type="match status" value="2"/>
</dbReference>
<feature type="transmembrane region" description="Helical" evidence="14">
    <location>
        <begin position="738"/>
        <end position="765"/>
    </location>
</feature>
<dbReference type="InterPro" id="IPR027417">
    <property type="entry name" value="P-loop_NTPase"/>
</dbReference>
<feature type="transmembrane region" description="Helical" evidence="14">
    <location>
        <begin position="697"/>
        <end position="718"/>
    </location>
</feature>
<name>A0A7G2A863_CHRAA</name>
<evidence type="ECO:0000256" key="1">
    <source>
        <dbReference type="ARBA" id="ARBA00004141"/>
    </source>
</evidence>
<feature type="domain" description="ABC transporter" evidence="15">
    <location>
        <begin position="395"/>
        <end position="631"/>
    </location>
</feature>
<evidence type="ECO:0000259" key="15">
    <source>
        <dbReference type="PROSITE" id="PS50893"/>
    </source>
</evidence>
<dbReference type="Gene3D" id="3.40.50.300">
    <property type="entry name" value="P-loop containing nucleotide triphosphate hydrolases"/>
    <property type="match status" value="2"/>
</dbReference>
<dbReference type="PANTHER" id="PTHR43394:SF27">
    <property type="entry name" value="ATP-DEPENDENT TRANSLOCASE ABCB1-LIKE"/>
    <property type="match status" value="1"/>
</dbReference>
<dbReference type="InterPro" id="IPR003439">
    <property type="entry name" value="ABC_transporter-like_ATP-bd"/>
</dbReference>
<feature type="transmembrane region" description="Helical" evidence="14">
    <location>
        <begin position="187"/>
        <end position="206"/>
    </location>
</feature>
<evidence type="ECO:0000313" key="17">
    <source>
        <dbReference type="EMBL" id="CAD1918044.1"/>
    </source>
</evidence>
<evidence type="ECO:0000259" key="16">
    <source>
        <dbReference type="PROSITE" id="PS50929"/>
    </source>
</evidence>
<feature type="domain" description="ABC transmembrane type-1" evidence="16">
    <location>
        <begin position="54"/>
        <end position="358"/>
    </location>
</feature>
<keyword evidence="6" id="KW-0677">Repeat</keyword>
<comment type="catalytic activity">
    <reaction evidence="13">
        <text>ATP + H2O + xenobioticSide 1 = ADP + phosphate + xenobioticSide 2.</text>
        <dbReference type="EC" id="7.6.2.2"/>
    </reaction>
</comment>
<dbReference type="SMR" id="A0A7G2A863"/>
<keyword evidence="4" id="KW-0813">Transport</keyword>
<dbReference type="InterPro" id="IPR017871">
    <property type="entry name" value="ABC_transporter-like_CS"/>
</dbReference>
<organism evidence="17">
    <name type="scientific">Chrysochus auratus</name>
    <name type="common">Dogbane leaf beetle</name>
    <name type="synonym">Chrysomela auratus</name>
    <dbReference type="NCBI Taxonomy" id="131619"/>
    <lineage>
        <taxon>Eukaryota</taxon>
        <taxon>Metazoa</taxon>
        <taxon>Ecdysozoa</taxon>
        <taxon>Arthropoda</taxon>
        <taxon>Hexapoda</taxon>
        <taxon>Insecta</taxon>
        <taxon>Pterygota</taxon>
        <taxon>Neoptera</taxon>
        <taxon>Endopterygota</taxon>
        <taxon>Coleoptera</taxon>
        <taxon>Polyphaga</taxon>
        <taxon>Cucujiformia</taxon>
        <taxon>Chrysomeloidea</taxon>
        <taxon>Chrysomelidae</taxon>
        <taxon>Eumolpinae</taxon>
        <taxon>Chrysochus</taxon>
    </lineage>
</organism>
<dbReference type="FunFam" id="1.20.1560.10:FF:000018">
    <property type="entry name" value="ATP-binding cassette subfamily B member 11"/>
    <property type="match status" value="1"/>
</dbReference>
<dbReference type="GO" id="GO:0005524">
    <property type="term" value="F:ATP binding"/>
    <property type="evidence" value="ECO:0007669"/>
    <property type="project" value="UniProtKB-KW"/>
</dbReference>
<dbReference type="GO" id="GO:0016887">
    <property type="term" value="F:ATP hydrolysis activity"/>
    <property type="evidence" value="ECO:0007669"/>
    <property type="project" value="InterPro"/>
</dbReference>
<keyword evidence="11 14" id="KW-0472">Membrane</keyword>
<dbReference type="GO" id="GO:0017085">
    <property type="term" value="P:response to insecticide"/>
    <property type="evidence" value="ECO:0007669"/>
    <property type="project" value="UniProtKB-ARBA"/>
</dbReference>
<dbReference type="FunFam" id="3.40.50.300:FF:000205">
    <property type="entry name" value="ABC transporter B family member 4"/>
    <property type="match status" value="1"/>
</dbReference>
<dbReference type="SUPFAM" id="SSF90123">
    <property type="entry name" value="ABC transporter transmembrane region"/>
    <property type="match status" value="2"/>
</dbReference>
<dbReference type="GO" id="GO:0008559">
    <property type="term" value="F:ABC-type xenobiotic transporter activity"/>
    <property type="evidence" value="ECO:0007669"/>
    <property type="project" value="UniProtKB-EC"/>
</dbReference>
<dbReference type="EMBL" id="LR862433">
    <property type="protein sequence ID" value="CAD1918044.1"/>
    <property type="molecule type" value="mRNA"/>
</dbReference>
<keyword evidence="5 14" id="KW-0812">Transmembrane</keyword>
<dbReference type="EC" id="7.6.2.2" evidence="3"/>
<keyword evidence="9" id="KW-1278">Translocase</keyword>
<dbReference type="CDD" id="cd18578">
    <property type="entry name" value="ABC_6TM_Pgp_ABCB1_D2_like"/>
    <property type="match status" value="1"/>
</dbReference>
<feature type="transmembrane region" description="Helical" evidence="14">
    <location>
        <begin position="289"/>
        <end position="315"/>
    </location>
</feature>
<sequence>MGTYKIGTKEENESSTDIEFVKPKEKTQNVDGTKTYSFIQLFRYATGFDRLLMFLGIVTALATGGIQPLNSIIFGNSIESIIKYSTAINSNETHDVINAALDECMDSIKYFARMNSFMGLLIFICSYISTVTFNYTALRQILKIRSLYFQKILNQDISWYDMRQSGDFASKMSEDMYKYEDGIGEKIPMLINFLAIFVSAIIIAFVKGWELTLINLVSLPASMVALAIVSFISTKLAQKELQAYAGAGAIAEEVLSAIRTVVMFGGQEKEAARYDERLVFARKNNIRKYLFTGISMAISWFLNYASYGLALWYGVGLILRDRGETQPTYTVSTLVVVFFSVMTATANFSASSPLIEAFCISKAAGSKLFSVIDTEPVINLSKERGEKINNLQGNINFKNVHFYYPSRKHVPVLKGLDLEIPSGETIALVGGSGCGKSTVVQLIQRFYDPISGEVQLDGKNIRELDLTWLRNNIGIVGQEPVLFGTTIRENIKYGCPAATDEDIIRAAKSANAHSFIKKLPSGYDSLVGERGTQLSGGQKQRIAIARALVRNPLILLLDEATSALDNTSEKKVQDALDSASKNFTTIIVAHRLSTIRGANKIVVLSEGKVVEQGTHDELMTLKHEYYQLVMTQVQNKEVAETSRKHEVIEEIDQDIFDEEHNNTVLKPSEEQEKEDVTQTETSFFEIVKLNALEWKSITLGSIASAIMGCSMPVFAVLFADIMGILDNPDKDYIKSESINFSLLFVAAGLVILFAAFLQVYLFGIAGEKMTARIRSQLFKAMLKQDMGFFDRKENGVGALCAKLSGDASNIQGATGQRVGTVVQNLATLILAFGLAFYYEWKLGLLTAAFTPLLIAALFVETRNSRGLNEERDKTLQKATKLAVEAVANIRTVVSFGLEPIFHNLYMQELNPLYKSSSKALHWRGIVFSLSRSIMSFANSASLFYGGYLIIDGVPYERIFKVSQALLLGTMTVANSLAYTPNFTRGIKAARNVKQCLTRVPRIQDQTNATIKRYVTGNLKYSNIYFSYPTRKGIPVLAGLDLQILQGKTVALVGESGCGKSTVIQLIERFYDPDRGDVTLDNENIKEIKLGSLRSNIGIVSQEPNLFSKTIAENIAYGDNSRIVNQDEIIHAAKNANIHNFISSLPLGYETKLGQKGTQLSGGQKQRIAIARALVRNPKILLLDEATSALDTESEKIVQEALDTAKVGRTCITIAHRLTTIQDADLICVIDRGVVAESGTHKELLEKNGLYYRLQTQKK</sequence>
<feature type="transmembrane region" description="Helical" evidence="14">
    <location>
        <begin position="818"/>
        <end position="838"/>
    </location>
</feature>
<dbReference type="GO" id="GO:0005743">
    <property type="term" value="C:mitochondrial inner membrane"/>
    <property type="evidence" value="ECO:0007669"/>
    <property type="project" value="TreeGrafter"/>
</dbReference>
<comment type="similarity">
    <text evidence="2">Belongs to the ABC transporter superfamily. ABCB family. Multidrug resistance exporter (TC 3.A.1.201) subfamily.</text>
</comment>
<feature type="transmembrane region" description="Helical" evidence="14">
    <location>
        <begin position="212"/>
        <end position="232"/>
    </location>
</feature>
<feature type="domain" description="ABC transmembrane type-1" evidence="16">
    <location>
        <begin position="699"/>
        <end position="977"/>
    </location>
</feature>
<feature type="domain" description="ABC transporter" evidence="15">
    <location>
        <begin position="1018"/>
        <end position="1256"/>
    </location>
</feature>
<evidence type="ECO:0000256" key="7">
    <source>
        <dbReference type="ARBA" id="ARBA00022741"/>
    </source>
</evidence>
<keyword evidence="7" id="KW-0547">Nucleotide-binding</keyword>
<dbReference type="PROSITE" id="PS50929">
    <property type="entry name" value="ABC_TM1F"/>
    <property type="match status" value="2"/>
</dbReference>
<evidence type="ECO:0000256" key="12">
    <source>
        <dbReference type="ARBA" id="ARBA00023180"/>
    </source>
</evidence>
<dbReference type="PANTHER" id="PTHR43394">
    <property type="entry name" value="ATP-DEPENDENT PERMEASE MDL1, MITOCHONDRIAL"/>
    <property type="match status" value="1"/>
</dbReference>
<evidence type="ECO:0000256" key="5">
    <source>
        <dbReference type="ARBA" id="ARBA00022692"/>
    </source>
</evidence>
<dbReference type="InterPro" id="IPR011527">
    <property type="entry name" value="ABC1_TM_dom"/>
</dbReference>
<evidence type="ECO:0000256" key="3">
    <source>
        <dbReference type="ARBA" id="ARBA00012191"/>
    </source>
</evidence>
<keyword evidence="10 14" id="KW-1133">Transmembrane helix</keyword>
<dbReference type="SMART" id="SM00382">
    <property type="entry name" value="AAA"/>
    <property type="match status" value="2"/>
</dbReference>
<keyword evidence="8" id="KW-0067">ATP-binding</keyword>
<dbReference type="CDD" id="cd18577">
    <property type="entry name" value="ABC_6TM_Pgp_ABCB1_D1_like"/>
    <property type="match status" value="1"/>
</dbReference>
<dbReference type="PROSITE" id="PS00211">
    <property type="entry name" value="ABC_TRANSPORTER_1"/>
    <property type="match status" value="2"/>
</dbReference>
<feature type="transmembrane region" description="Helical" evidence="14">
    <location>
        <begin position="51"/>
        <end position="69"/>
    </location>
</feature>
<accession>A0A7G2A863</accession>
<evidence type="ECO:0000256" key="13">
    <source>
        <dbReference type="ARBA" id="ARBA00034018"/>
    </source>
</evidence>
<proteinExistence type="evidence at transcript level"/>
<evidence type="ECO:0000256" key="2">
    <source>
        <dbReference type="ARBA" id="ARBA00007577"/>
    </source>
</evidence>
<evidence type="ECO:0000256" key="9">
    <source>
        <dbReference type="ARBA" id="ARBA00022967"/>
    </source>
</evidence>
<dbReference type="InterPro" id="IPR039421">
    <property type="entry name" value="Type_1_exporter"/>
</dbReference>
<dbReference type="InterPro" id="IPR003593">
    <property type="entry name" value="AAA+_ATPase"/>
</dbReference>
<dbReference type="InterPro" id="IPR036640">
    <property type="entry name" value="ABC1_TM_sf"/>
</dbReference>
<dbReference type="GO" id="GO:0090374">
    <property type="term" value="P:oligopeptide export from mitochondrion"/>
    <property type="evidence" value="ECO:0007669"/>
    <property type="project" value="TreeGrafter"/>
</dbReference>
<evidence type="ECO:0000256" key="10">
    <source>
        <dbReference type="ARBA" id="ARBA00022989"/>
    </source>
</evidence>
<evidence type="ECO:0000256" key="11">
    <source>
        <dbReference type="ARBA" id="ARBA00023136"/>
    </source>
</evidence>
<protein>
    <recommendedName>
        <fullName evidence="3">ABC-type xenobiotic transporter</fullName>
        <ecNumber evidence="3">7.6.2.2</ecNumber>
    </recommendedName>
</protein>
<evidence type="ECO:0000256" key="6">
    <source>
        <dbReference type="ARBA" id="ARBA00022737"/>
    </source>
</evidence>
<dbReference type="Pfam" id="PF00664">
    <property type="entry name" value="ABC_membrane"/>
    <property type="match status" value="2"/>
</dbReference>
<dbReference type="SUPFAM" id="SSF52540">
    <property type="entry name" value="P-loop containing nucleoside triphosphate hydrolases"/>
    <property type="match status" value="2"/>
</dbReference>
<dbReference type="AlphaFoldDB" id="A0A7G2A863"/>
<comment type="subcellular location">
    <subcellularLocation>
        <location evidence="1">Membrane</location>
        <topology evidence="1">Multi-pass membrane protein</topology>
    </subcellularLocation>
</comment>
<reference evidence="17" key="1">
    <citation type="submission" date="2020-07" db="EMBL/GenBank/DDBJ databases">
        <authorList>
            <person name="Dobler S."/>
        </authorList>
    </citation>
    <scope>NUCLEOTIDE SEQUENCE</scope>
</reference>
<dbReference type="GO" id="GO:0097254">
    <property type="term" value="P:renal tubular secretion"/>
    <property type="evidence" value="ECO:0007669"/>
    <property type="project" value="UniProtKB-ARBA"/>
</dbReference>
<dbReference type="FunFam" id="3.40.50.300:FF:000479">
    <property type="entry name" value="Multidrug resistance protein 1A"/>
    <property type="match status" value="1"/>
</dbReference>
<keyword evidence="12" id="KW-0325">Glycoprotein</keyword>
<dbReference type="CDD" id="cd03249">
    <property type="entry name" value="ABC_MTABC3_MDL1_MDL2"/>
    <property type="match status" value="2"/>
</dbReference>
<evidence type="ECO:0000256" key="4">
    <source>
        <dbReference type="ARBA" id="ARBA00022448"/>
    </source>
</evidence>
<dbReference type="Gene3D" id="1.20.1560.10">
    <property type="entry name" value="ABC transporter type 1, transmembrane domain"/>
    <property type="match status" value="1"/>
</dbReference>
<dbReference type="GO" id="GO:0015421">
    <property type="term" value="F:ABC-type oligopeptide transporter activity"/>
    <property type="evidence" value="ECO:0007669"/>
    <property type="project" value="TreeGrafter"/>
</dbReference>
<evidence type="ECO:0000256" key="8">
    <source>
        <dbReference type="ARBA" id="ARBA00022840"/>
    </source>
</evidence>
<dbReference type="FunFam" id="1.20.1560.10:FF:000009">
    <property type="entry name" value="ABC transporter B family member 1"/>
    <property type="match status" value="1"/>
</dbReference>
<feature type="transmembrane region" description="Helical" evidence="14">
    <location>
        <begin position="327"/>
        <end position="348"/>
    </location>
</feature>
<feature type="transmembrane region" description="Helical" evidence="14">
    <location>
        <begin position="117"/>
        <end position="138"/>
    </location>
</feature>
<evidence type="ECO:0000256" key="14">
    <source>
        <dbReference type="SAM" id="Phobius"/>
    </source>
</evidence>